<dbReference type="Pfam" id="PF08740">
    <property type="entry name" value="BCS1_N"/>
    <property type="match status" value="1"/>
</dbReference>
<dbReference type="InterPro" id="IPR057495">
    <property type="entry name" value="AAA_lid_BCS1"/>
</dbReference>
<keyword evidence="3" id="KW-0812">Transmembrane</keyword>
<feature type="domain" description="BCS1 N-terminal" evidence="15">
    <location>
        <begin position="1"/>
        <end position="145"/>
    </location>
</feature>
<proteinExistence type="inferred from homology"/>
<comment type="subcellular location">
    <subcellularLocation>
        <location evidence="1">Mitochondrion inner membrane</location>
        <topology evidence="1">Single-pass membrane protein</topology>
    </subcellularLocation>
</comment>
<dbReference type="GO" id="GO:0005743">
    <property type="term" value="C:mitochondrial inner membrane"/>
    <property type="evidence" value="ECO:0007669"/>
    <property type="project" value="UniProtKB-SubCell"/>
</dbReference>
<dbReference type="PROSITE" id="PS00674">
    <property type="entry name" value="AAA"/>
    <property type="match status" value="1"/>
</dbReference>
<dbReference type="Gene3D" id="3.40.50.300">
    <property type="entry name" value="P-loop containing nucleotide triphosphate hydrolases"/>
    <property type="match status" value="1"/>
</dbReference>
<evidence type="ECO:0000256" key="9">
    <source>
        <dbReference type="ARBA" id="ARBA00023128"/>
    </source>
</evidence>
<evidence type="ECO:0000256" key="3">
    <source>
        <dbReference type="ARBA" id="ARBA00022692"/>
    </source>
</evidence>
<evidence type="ECO:0000259" key="14">
    <source>
        <dbReference type="SMART" id="SM00382"/>
    </source>
</evidence>
<dbReference type="EMBL" id="MU151188">
    <property type="protein sequence ID" value="KAF9447726.1"/>
    <property type="molecule type" value="Genomic_DNA"/>
</dbReference>
<reference evidence="16" key="1">
    <citation type="submission" date="2020-11" db="EMBL/GenBank/DDBJ databases">
        <authorList>
            <consortium name="DOE Joint Genome Institute"/>
            <person name="Ahrendt S."/>
            <person name="Riley R."/>
            <person name="Andreopoulos W."/>
            <person name="Labutti K."/>
            <person name="Pangilinan J."/>
            <person name="Ruiz-Duenas F.J."/>
            <person name="Barrasa J.M."/>
            <person name="Sanchez-Garcia M."/>
            <person name="Camarero S."/>
            <person name="Miyauchi S."/>
            <person name="Serrano A."/>
            <person name="Linde D."/>
            <person name="Babiker R."/>
            <person name="Drula E."/>
            <person name="Ayuso-Fernandez I."/>
            <person name="Pacheco R."/>
            <person name="Padilla G."/>
            <person name="Ferreira P."/>
            <person name="Barriuso J."/>
            <person name="Kellner H."/>
            <person name="Castanera R."/>
            <person name="Alfaro M."/>
            <person name="Ramirez L."/>
            <person name="Pisabarro A.G."/>
            <person name="Kuo A."/>
            <person name="Tritt A."/>
            <person name="Lipzen A."/>
            <person name="He G."/>
            <person name="Yan M."/>
            <person name="Ng V."/>
            <person name="Cullen D."/>
            <person name="Martin F."/>
            <person name="Rosso M.-N."/>
            <person name="Henrissat B."/>
            <person name="Hibbett D."/>
            <person name="Martinez A.T."/>
            <person name="Grigoriev I.V."/>
        </authorList>
    </citation>
    <scope>NUCLEOTIDE SEQUENCE</scope>
    <source>
        <strain evidence="16">MF-IS2</strain>
    </source>
</reference>
<evidence type="ECO:0000256" key="7">
    <source>
        <dbReference type="ARBA" id="ARBA00022840"/>
    </source>
</evidence>
<dbReference type="OrthoDB" id="10251412at2759"/>
<accession>A0A9P6C0U1</accession>
<comment type="catalytic activity">
    <reaction evidence="11">
        <text>ATP + H2O = ADP + phosphate + H(+)</text>
        <dbReference type="Rhea" id="RHEA:13065"/>
        <dbReference type="ChEBI" id="CHEBI:15377"/>
        <dbReference type="ChEBI" id="CHEBI:15378"/>
        <dbReference type="ChEBI" id="CHEBI:30616"/>
        <dbReference type="ChEBI" id="CHEBI:43474"/>
        <dbReference type="ChEBI" id="CHEBI:456216"/>
    </reaction>
    <physiologicalReaction direction="left-to-right" evidence="11">
        <dbReference type="Rhea" id="RHEA:13066"/>
    </physiologicalReaction>
</comment>
<feature type="region of interest" description="Disordered" evidence="13">
    <location>
        <begin position="246"/>
        <end position="274"/>
    </location>
</feature>
<dbReference type="AlphaFoldDB" id="A0A9P6C0U1"/>
<dbReference type="InterPro" id="IPR027417">
    <property type="entry name" value="P-loop_NTPase"/>
</dbReference>
<dbReference type="GO" id="GO:0016887">
    <property type="term" value="F:ATP hydrolysis activity"/>
    <property type="evidence" value="ECO:0007669"/>
    <property type="project" value="InterPro"/>
</dbReference>
<evidence type="ECO:0000259" key="15">
    <source>
        <dbReference type="SMART" id="SM01024"/>
    </source>
</evidence>
<evidence type="ECO:0000256" key="11">
    <source>
        <dbReference type="ARBA" id="ARBA00048778"/>
    </source>
</evidence>
<keyword evidence="6 16" id="KW-0378">Hydrolase</keyword>
<feature type="region of interest" description="Disordered" evidence="13">
    <location>
        <begin position="487"/>
        <end position="515"/>
    </location>
</feature>
<dbReference type="Pfam" id="PF25426">
    <property type="entry name" value="AAA_lid_BCS1"/>
    <property type="match status" value="1"/>
</dbReference>
<dbReference type="InterPro" id="IPR003960">
    <property type="entry name" value="ATPase_AAA_CS"/>
</dbReference>
<keyword evidence="5" id="KW-0999">Mitochondrion inner membrane</keyword>
<evidence type="ECO:0000256" key="10">
    <source>
        <dbReference type="ARBA" id="ARBA00023136"/>
    </source>
</evidence>
<dbReference type="InterPro" id="IPR014851">
    <property type="entry name" value="BCS1_N"/>
</dbReference>
<feature type="compositionally biased region" description="Low complexity" evidence="13">
    <location>
        <begin position="383"/>
        <end position="401"/>
    </location>
</feature>
<feature type="compositionally biased region" description="Basic and acidic residues" evidence="13">
    <location>
        <begin position="487"/>
        <end position="509"/>
    </location>
</feature>
<dbReference type="SMART" id="SM00382">
    <property type="entry name" value="AAA"/>
    <property type="match status" value="1"/>
</dbReference>
<keyword evidence="10" id="KW-0472">Membrane</keyword>
<keyword evidence="7 12" id="KW-0067">ATP-binding</keyword>
<dbReference type="InterPro" id="IPR003593">
    <property type="entry name" value="AAA+_ATPase"/>
</dbReference>
<evidence type="ECO:0000256" key="12">
    <source>
        <dbReference type="RuleBase" id="RU003651"/>
    </source>
</evidence>
<evidence type="ECO:0000256" key="13">
    <source>
        <dbReference type="SAM" id="MobiDB-lite"/>
    </source>
</evidence>
<dbReference type="SUPFAM" id="SSF52540">
    <property type="entry name" value="P-loop containing nucleoside triphosphate hydrolases"/>
    <property type="match status" value="1"/>
</dbReference>
<feature type="region of interest" description="Disordered" evidence="13">
    <location>
        <begin position="345"/>
        <end position="370"/>
    </location>
</feature>
<evidence type="ECO:0000256" key="2">
    <source>
        <dbReference type="ARBA" id="ARBA00007448"/>
    </source>
</evidence>
<keyword evidence="4 12" id="KW-0547">Nucleotide-binding</keyword>
<feature type="region of interest" description="Disordered" evidence="13">
    <location>
        <begin position="382"/>
        <end position="418"/>
    </location>
</feature>
<organism evidence="16 17">
    <name type="scientific">Macrolepiota fuliginosa MF-IS2</name>
    <dbReference type="NCBI Taxonomy" id="1400762"/>
    <lineage>
        <taxon>Eukaryota</taxon>
        <taxon>Fungi</taxon>
        <taxon>Dikarya</taxon>
        <taxon>Basidiomycota</taxon>
        <taxon>Agaricomycotina</taxon>
        <taxon>Agaricomycetes</taxon>
        <taxon>Agaricomycetidae</taxon>
        <taxon>Agaricales</taxon>
        <taxon>Agaricineae</taxon>
        <taxon>Agaricaceae</taxon>
        <taxon>Macrolepiota</taxon>
    </lineage>
</organism>
<evidence type="ECO:0000256" key="1">
    <source>
        <dbReference type="ARBA" id="ARBA00004434"/>
    </source>
</evidence>
<evidence type="ECO:0000256" key="4">
    <source>
        <dbReference type="ARBA" id="ARBA00022741"/>
    </source>
</evidence>
<feature type="compositionally biased region" description="Polar residues" evidence="13">
    <location>
        <begin position="407"/>
        <end position="418"/>
    </location>
</feature>
<dbReference type="InterPro" id="IPR003959">
    <property type="entry name" value="ATPase_AAA_core"/>
</dbReference>
<evidence type="ECO:0000256" key="5">
    <source>
        <dbReference type="ARBA" id="ARBA00022792"/>
    </source>
</evidence>
<dbReference type="GO" id="GO:0005524">
    <property type="term" value="F:ATP binding"/>
    <property type="evidence" value="ECO:0007669"/>
    <property type="project" value="UniProtKB-KW"/>
</dbReference>
<dbReference type="SMART" id="SM01024">
    <property type="entry name" value="BCS1_N"/>
    <property type="match status" value="1"/>
</dbReference>
<keyword evidence="17" id="KW-1185">Reference proteome</keyword>
<dbReference type="Pfam" id="PF00004">
    <property type="entry name" value="AAA"/>
    <property type="match status" value="1"/>
</dbReference>
<dbReference type="Proteomes" id="UP000807342">
    <property type="component" value="Unassembled WGS sequence"/>
</dbReference>
<name>A0A9P6C0U1_9AGAR</name>
<keyword evidence="8" id="KW-1133">Transmembrane helix</keyword>
<feature type="domain" description="AAA+ ATPase" evidence="14">
    <location>
        <begin position="176"/>
        <end position="328"/>
    </location>
</feature>
<comment type="caution">
    <text evidence="16">The sequence shown here is derived from an EMBL/GenBank/DDBJ whole genome shotgun (WGS) entry which is preliminary data.</text>
</comment>
<evidence type="ECO:0000256" key="8">
    <source>
        <dbReference type="ARBA" id="ARBA00022989"/>
    </source>
</evidence>
<evidence type="ECO:0000313" key="16">
    <source>
        <dbReference type="EMBL" id="KAF9447726.1"/>
    </source>
</evidence>
<gene>
    <name evidence="16" type="ORF">P691DRAFT_801914</name>
</gene>
<sequence>MFWLSKQPSWKKARKLEIYTDKFGLSSSNVLMPSEENNPNVLLVGDRRLSYKPSPLSSHSFWYRGYWCRIGRWEKEGTQTWRKVDEYLRLSILSRDQKILKDLIIDAEKAYKAAQEDSISIHASEPSGNSWRHLATRPKRPLSSIVLDPGIKDKLVGDAREFLESKNWYAARGIPFRRGYLLYGAPGSGKTSIIQSLAGELGLDIYIVSLSRVGMDDNGLNELISRLPEKCIALMEDIDAAFTTGISRDPTDVTDKPNPANDAAKAQVKKDQKSPSRVTLSGLLNALDGVAAQEGRLLFATTNKYSALDPALTRPGRMDLHIEFKLASKHQAKELYRCFYAPDTEASATPEPTVEAKSHPIGDLESENDVENEKPLIEVDEISSMPSSTTTTVFSTPSSPTEKLLSPTDTSPSNTPLGNAMTSLAYTKTMTVSESTIEKLADIFSDTLPDREFSMASLQGYLMTYKTNPTAAIHDFPGWIERERREKVEQEKKNVENNEKKEEVKDTHEAAAAST</sequence>
<evidence type="ECO:0000313" key="17">
    <source>
        <dbReference type="Proteomes" id="UP000807342"/>
    </source>
</evidence>
<dbReference type="PANTHER" id="PTHR23070">
    <property type="entry name" value="BCS1 AAA-TYPE ATPASE"/>
    <property type="match status" value="1"/>
</dbReference>
<dbReference type="InterPro" id="IPR050747">
    <property type="entry name" value="Mitochondrial_chaperone_BCS1"/>
</dbReference>
<comment type="similarity">
    <text evidence="2">Belongs to the AAA ATPase family. BCS1 subfamily.</text>
</comment>
<evidence type="ECO:0000256" key="6">
    <source>
        <dbReference type="ARBA" id="ARBA00022801"/>
    </source>
</evidence>
<protein>
    <submittedName>
        <fullName evidence="16">P-loop containing nucleoside triphosphate hydrolase protein</fullName>
    </submittedName>
</protein>
<keyword evidence="9" id="KW-0496">Mitochondrion</keyword>